<dbReference type="InterPro" id="IPR036116">
    <property type="entry name" value="FN3_sf"/>
</dbReference>
<evidence type="ECO:0000256" key="1">
    <source>
        <dbReference type="ARBA" id="ARBA00022737"/>
    </source>
</evidence>
<evidence type="ECO:0000256" key="2">
    <source>
        <dbReference type="ARBA" id="ARBA00023157"/>
    </source>
</evidence>
<dbReference type="SMART" id="SM00060">
    <property type="entry name" value="FN3"/>
    <property type="match status" value="4"/>
</dbReference>
<accession>A0A0L0CHS6</accession>
<keyword evidence="1" id="KW-0677">Repeat</keyword>
<dbReference type="Proteomes" id="UP000037069">
    <property type="component" value="Unassembled WGS sequence"/>
</dbReference>
<feature type="signal peptide" evidence="4">
    <location>
        <begin position="1"/>
        <end position="31"/>
    </location>
</feature>
<gene>
    <name evidence="6" type="ORF">FF38_03766</name>
</gene>
<dbReference type="SUPFAM" id="SSF49265">
    <property type="entry name" value="Fibronectin type III"/>
    <property type="match status" value="3"/>
</dbReference>
<dbReference type="PANTHER" id="PTHR24051">
    <property type="entry name" value="SUSHI DOMAIN-CONTAINING PROTEIN 1"/>
    <property type="match status" value="1"/>
</dbReference>
<evidence type="ECO:0000256" key="3">
    <source>
        <dbReference type="SAM" id="Phobius"/>
    </source>
</evidence>
<evidence type="ECO:0000256" key="4">
    <source>
        <dbReference type="SAM" id="SignalP"/>
    </source>
</evidence>
<dbReference type="InterPro" id="IPR003961">
    <property type="entry name" value="FN3_dom"/>
</dbReference>
<dbReference type="Pfam" id="PF00041">
    <property type="entry name" value="fn3"/>
    <property type="match status" value="1"/>
</dbReference>
<dbReference type="CDD" id="cd00063">
    <property type="entry name" value="FN3"/>
    <property type="match status" value="2"/>
</dbReference>
<feature type="transmembrane region" description="Helical" evidence="3">
    <location>
        <begin position="899"/>
        <end position="920"/>
    </location>
</feature>
<evidence type="ECO:0000313" key="6">
    <source>
        <dbReference type="EMBL" id="KNC31039.1"/>
    </source>
</evidence>
<organism evidence="6 7">
    <name type="scientific">Lucilia cuprina</name>
    <name type="common">Green bottle fly</name>
    <name type="synonym">Australian sheep blowfly</name>
    <dbReference type="NCBI Taxonomy" id="7375"/>
    <lineage>
        <taxon>Eukaryota</taxon>
        <taxon>Metazoa</taxon>
        <taxon>Ecdysozoa</taxon>
        <taxon>Arthropoda</taxon>
        <taxon>Hexapoda</taxon>
        <taxon>Insecta</taxon>
        <taxon>Pterygota</taxon>
        <taxon>Neoptera</taxon>
        <taxon>Endopterygota</taxon>
        <taxon>Diptera</taxon>
        <taxon>Brachycera</taxon>
        <taxon>Muscomorpha</taxon>
        <taxon>Oestroidea</taxon>
        <taxon>Calliphoridae</taxon>
        <taxon>Luciliinae</taxon>
        <taxon>Lucilia</taxon>
    </lineage>
</organism>
<dbReference type="Gene3D" id="2.60.40.10">
    <property type="entry name" value="Immunoglobulins"/>
    <property type="match status" value="4"/>
</dbReference>
<dbReference type="STRING" id="7375.A0A0L0CHS6"/>
<feature type="domain" description="Fibronectin type-III" evidence="5">
    <location>
        <begin position="548"/>
        <end position="650"/>
    </location>
</feature>
<evidence type="ECO:0000259" key="5">
    <source>
        <dbReference type="PROSITE" id="PS50853"/>
    </source>
</evidence>
<dbReference type="EMBL" id="JRES01000455">
    <property type="protein sequence ID" value="KNC31039.1"/>
    <property type="molecule type" value="Genomic_DNA"/>
</dbReference>
<dbReference type="InterPro" id="IPR051622">
    <property type="entry name" value="R-tyr_protein_phosphatases"/>
</dbReference>
<feature type="chain" id="PRO_5005536430" evidence="4">
    <location>
        <begin position="32"/>
        <end position="1261"/>
    </location>
</feature>
<keyword evidence="3" id="KW-0472">Membrane</keyword>
<keyword evidence="3" id="KW-0812">Transmembrane</keyword>
<keyword evidence="4" id="KW-0732">Signal</keyword>
<keyword evidence="7" id="KW-1185">Reference proteome</keyword>
<dbReference type="OMA" id="NLTYCQR"/>
<dbReference type="PANTHER" id="PTHR24051:SF9">
    <property type="entry name" value="FIBRONECTIN TYPE-III DOMAIN-CONTAINING PROTEIN"/>
    <property type="match status" value="1"/>
</dbReference>
<proteinExistence type="predicted"/>
<sequence length="1261" mass="143897">MTNNINEYMFIFIFLLTTGLLSCNRSMSVDANRMYNHPGETIPITVEEAIGKNFNITCYMNPKTFPGINSTCLHFVNGRTNKELPRENIVTVNSTTIIYMVHNASEQQTEYRCKCGPDAIMETKVFVGSKPRPVKDFSCRSYDFDHMICNFTKPANPILTTYNVSYYNEYASYIYQPRCNYDDRNLVVCNTSLSERYQEMYHFIIESRNALVKPNEQPLIQRFDINNFEIMIPDKPGEKMRVESINVDSIKLSWQMATWEKYRIKGLEWEVLLQPENSTILTREAPVREHNELRLRLNNLPYAYWHYKLMIRVRVRHPNAIWSEQFVYKFRTAARRPQRPPRVQPGSFYIDSTETRITVYWEELLPQDYNGSNFTYVITAIQPDGKLSDLKPWHQEKNLAKFFWQKDLYYEFEIRSKNHVGESVEASRLIIYPTNQRNQKEYTPLDIHNVYHGNNRTYTLTWRNPKKLTGLLSFTVYWCYTKRALPNECKESMHFQNLPATQLNFTTQPQNASEERVLNLAVSANYDKFNTGLHWTDCSMDIVNIDLVKMEPELVALENSIKVQWSVERVCPSILDGFNITYCEVANDVTAENATCLNNNVISKLARKYDKKYFIRNLKPFTTYKVTMLMFWRTKRGKPSDPQIVRTLEGAPSPPRQLRVESITNTSATIRWFEPTYPNGKIRKYIIMLNNDQIEVNASTRTYHLKNLESFTAYKVYVLAETVERSETSNDVHFVTAIGTPSPPVIGPNDNKKNIMLWNKPVKPSGSIDFYEVRVTEMYNDKVIRRRISIIMGASTCSFSKFPNCIGAEYKTTVDVRAVNAAPLAEKNVSIVTDSYQTHADDDIYKNNDDLECMGEHSKSPEYLENIQKYMNNTLYELYRSQWQTTVIHSCSSSPMSKITTVALIVVAMSLGVMAALYMARKKYNKMANINCTLPAGLETYFTKDAASGFPGDFGSSSHTIKDTRTAEDQWITAARMHDFNFRNEHHHLLASLGNDSGYLGGGGGGGVHNSGDALNDHILGCSLETAKISEVNIPGDVDPEEFEKEHLKESLNSSSTSADSLVESTEGSECNNGDFERSPLAIFPNNNGYIKQSMLQPWQTFNTHEEGEEEVRNSTQLPTIPAATSGYITVQNLSNVLAKPNNNQQAIVPSNTGGYVMQQDLQNLFNNKSSTTTTTENILPFNSSGYTTLESLTKLNLPTSLAAQNENHTQQLADVSNTNAPAIDTHNDVEGADDVAKTSVISGYVTQQDLNIFAQHQHNH</sequence>
<feature type="domain" description="Fibronectin type-III" evidence="5">
    <location>
        <begin position="654"/>
        <end position="743"/>
    </location>
</feature>
<reference evidence="6 7" key="1">
    <citation type="journal article" date="2015" name="Nat. Commun.">
        <title>Lucilia cuprina genome unlocks parasitic fly biology to underpin future interventions.</title>
        <authorList>
            <person name="Anstead C.A."/>
            <person name="Korhonen P.K."/>
            <person name="Young N.D."/>
            <person name="Hall R.S."/>
            <person name="Jex A.R."/>
            <person name="Murali S.C."/>
            <person name="Hughes D.S."/>
            <person name="Lee S.F."/>
            <person name="Perry T."/>
            <person name="Stroehlein A.J."/>
            <person name="Ansell B.R."/>
            <person name="Breugelmans B."/>
            <person name="Hofmann A."/>
            <person name="Qu J."/>
            <person name="Dugan S."/>
            <person name="Lee S.L."/>
            <person name="Chao H."/>
            <person name="Dinh H."/>
            <person name="Han Y."/>
            <person name="Doddapaneni H.V."/>
            <person name="Worley K.C."/>
            <person name="Muzny D.M."/>
            <person name="Ioannidis P."/>
            <person name="Waterhouse R.M."/>
            <person name="Zdobnov E.M."/>
            <person name="James P.J."/>
            <person name="Bagnall N.H."/>
            <person name="Kotze A.C."/>
            <person name="Gibbs R.A."/>
            <person name="Richards S."/>
            <person name="Batterham P."/>
            <person name="Gasser R.B."/>
        </authorList>
    </citation>
    <scope>NUCLEOTIDE SEQUENCE [LARGE SCALE GENOMIC DNA]</scope>
    <source>
        <strain evidence="6 7">LS</strain>
        <tissue evidence="6">Full body</tissue>
    </source>
</reference>
<dbReference type="InterPro" id="IPR013783">
    <property type="entry name" value="Ig-like_fold"/>
</dbReference>
<protein>
    <submittedName>
        <fullName evidence="6">Cytokine receptor</fullName>
    </submittedName>
</protein>
<comment type="caution">
    <text evidence="6">The sequence shown here is derived from an EMBL/GenBank/DDBJ whole genome shotgun (WGS) entry which is preliminary data.</text>
</comment>
<name>A0A0L0CHS6_LUCCU</name>
<keyword evidence="2" id="KW-1015">Disulfide bond</keyword>
<dbReference type="AlphaFoldDB" id="A0A0L0CHS6"/>
<keyword evidence="3" id="KW-1133">Transmembrane helix</keyword>
<dbReference type="OrthoDB" id="6381660at2759"/>
<dbReference type="PROSITE" id="PS50853">
    <property type="entry name" value="FN3"/>
    <property type="match status" value="2"/>
</dbReference>
<evidence type="ECO:0000313" key="7">
    <source>
        <dbReference type="Proteomes" id="UP000037069"/>
    </source>
</evidence>
<keyword evidence="6" id="KW-0675">Receptor</keyword>